<dbReference type="Proteomes" id="UP000063308">
    <property type="component" value="Chromosome"/>
</dbReference>
<gene>
    <name evidence="2" type="ORF">NK6_8744</name>
</gene>
<evidence type="ECO:0000313" key="2">
    <source>
        <dbReference type="EMBL" id="BAR61891.1"/>
    </source>
</evidence>
<name>A0A0E4FY18_9BRAD</name>
<evidence type="ECO:0000313" key="3">
    <source>
        <dbReference type="Proteomes" id="UP000063308"/>
    </source>
</evidence>
<organism evidence="2 3">
    <name type="scientific">Bradyrhizobium diazoefficiens</name>
    <dbReference type="NCBI Taxonomy" id="1355477"/>
    <lineage>
        <taxon>Bacteria</taxon>
        <taxon>Pseudomonadati</taxon>
        <taxon>Pseudomonadota</taxon>
        <taxon>Alphaproteobacteria</taxon>
        <taxon>Hyphomicrobiales</taxon>
        <taxon>Nitrobacteraceae</taxon>
        <taxon>Bradyrhizobium</taxon>
    </lineage>
</organism>
<accession>A0A0E4FY18</accession>
<proteinExistence type="predicted"/>
<dbReference type="EMBL" id="AP014685">
    <property type="protein sequence ID" value="BAR61891.1"/>
    <property type="molecule type" value="Genomic_DNA"/>
</dbReference>
<dbReference type="AlphaFoldDB" id="A0A0E4FY18"/>
<sequence>MSFYLVRLEPDGNGAMIDVPLPDYGPYEKGGEAAKMAKQLSDQRGYKVQPRRSHQAPDWRERQAKRLADGSITALPAAWDLPAIADHFAHLANSDQTKIAFTESEDLGIIDRVTIVTPGRYLSRFYPEVDDDRRRKLIAAIDPSSEIKYATTQDEITWVYKEGPESCMDNRKARGFDQYPVWPTAVYAAGDLVIAYQLNERNRIQSRCLCWPEKKLFGRVFGDFQRMKAAMEAEGYTYIREDNKVEGNLKVGQFEGARILKVEMSNDKGSYVLPYFDDIYCVHDKGDHFVTARALPEPGPDVRYAASGGTDGTSVLMRWCPKARSFEMDCGFAHVHHEDEYWSRAARNTHAFTCSATGQEWPVEHREYVTVEGRVQSWNPVHFHLHGETCQHSGDNFPREEIVTLSNGMRVHKLYCAHIDGEDILCDGGKAFETPDFSWHKPVEALPEFTVRSDDFIDAMSLALTSSTVTVTNQVVIEPEAANTNEQIDPAYLDRFNRMIQQEIERSLLTGDTRLVNTRAA</sequence>
<protein>
    <submittedName>
        <fullName evidence="2">Uncharacterized protein</fullName>
    </submittedName>
</protein>
<evidence type="ECO:0000256" key="1">
    <source>
        <dbReference type="SAM" id="MobiDB-lite"/>
    </source>
</evidence>
<feature type="region of interest" description="Disordered" evidence="1">
    <location>
        <begin position="41"/>
        <end position="60"/>
    </location>
</feature>
<reference evidence="2 3" key="1">
    <citation type="submission" date="2014-11" db="EMBL/GenBank/DDBJ databases">
        <title>Symbiosis island explosion on the genome of extra-slow-growing strains of soybean bradyrhizobia with massive insertion sequences.</title>
        <authorList>
            <person name="Iida T."/>
            <person name="Minamisawa K."/>
        </authorList>
    </citation>
    <scope>NUCLEOTIDE SEQUENCE [LARGE SCALE GENOMIC DNA]</scope>
    <source>
        <strain evidence="2 3">NK6</strain>
    </source>
</reference>